<protein>
    <submittedName>
        <fullName evidence="1">Uncharacterized protein</fullName>
    </submittedName>
</protein>
<reference evidence="1" key="1">
    <citation type="submission" date="2018-05" db="EMBL/GenBank/DDBJ databases">
        <authorList>
            <person name="Lanie J.A."/>
            <person name="Ng W.-L."/>
            <person name="Kazmierczak K.M."/>
            <person name="Andrzejewski T.M."/>
            <person name="Davidsen T.M."/>
            <person name="Wayne K.J."/>
            <person name="Tettelin H."/>
            <person name="Glass J.I."/>
            <person name="Rusch D."/>
            <person name="Podicherti R."/>
            <person name="Tsui H.-C.T."/>
            <person name="Winkler M.E."/>
        </authorList>
    </citation>
    <scope>NUCLEOTIDE SEQUENCE</scope>
</reference>
<dbReference type="AlphaFoldDB" id="A0A382Z7C1"/>
<evidence type="ECO:0000313" key="1">
    <source>
        <dbReference type="EMBL" id="SVD91190.1"/>
    </source>
</evidence>
<name>A0A382Z7C1_9ZZZZ</name>
<proteinExistence type="predicted"/>
<organism evidence="1">
    <name type="scientific">marine metagenome</name>
    <dbReference type="NCBI Taxonomy" id="408172"/>
    <lineage>
        <taxon>unclassified sequences</taxon>
        <taxon>metagenomes</taxon>
        <taxon>ecological metagenomes</taxon>
    </lineage>
</organism>
<dbReference type="EMBL" id="UINC01181480">
    <property type="protein sequence ID" value="SVD91190.1"/>
    <property type="molecule type" value="Genomic_DNA"/>
</dbReference>
<accession>A0A382Z7C1</accession>
<sequence>MSSIGVGIQKLAIHSQLIGLKTALKISDIIKKDSDDEIEYEAE</sequence>
<gene>
    <name evidence="1" type="ORF">METZ01_LOCUS444044</name>
</gene>